<sequence>MDFIKKFIDSHSLRDPFAIYSKTREKNNSCNYRSSSLDHQDLLSFPVKNLPVLPALLIPQTSFMASSYLTEEKRYRENRDIQFSSKPEIASRVWRNSLTSWFCCLIDANVRSSESRTKSSTATASVLRPRLGFLGIVVGEISTPSFPPSIFGCRVLPLQFILGLELDSGSDFFETEKQGKRLELCP</sequence>
<proteinExistence type="predicted"/>
<dbReference type="Proteomes" id="UP000657918">
    <property type="component" value="Unassembled WGS sequence"/>
</dbReference>
<comment type="caution">
    <text evidence="1">The sequence shown here is derived from an EMBL/GenBank/DDBJ whole genome shotgun (WGS) entry which is preliminary data.</text>
</comment>
<keyword evidence="2" id="KW-1185">Reference proteome</keyword>
<protein>
    <submittedName>
        <fullName evidence="1">Uncharacterized protein</fullName>
    </submittedName>
</protein>
<dbReference type="AlphaFoldDB" id="A0A835JHZ6"/>
<reference evidence="1 2" key="1">
    <citation type="submission" date="2020-10" db="EMBL/GenBank/DDBJ databases">
        <title>Plant Genome Project.</title>
        <authorList>
            <person name="Zhang R.-G."/>
        </authorList>
    </citation>
    <scope>NUCLEOTIDE SEQUENCE [LARGE SCALE GENOMIC DNA]</scope>
    <source>
        <strain evidence="1">FAFU-HL-1</strain>
        <tissue evidence="1">Leaf</tissue>
    </source>
</reference>
<organism evidence="1 2">
    <name type="scientific">Salix dunnii</name>
    <dbReference type="NCBI Taxonomy" id="1413687"/>
    <lineage>
        <taxon>Eukaryota</taxon>
        <taxon>Viridiplantae</taxon>
        <taxon>Streptophyta</taxon>
        <taxon>Embryophyta</taxon>
        <taxon>Tracheophyta</taxon>
        <taxon>Spermatophyta</taxon>
        <taxon>Magnoliopsida</taxon>
        <taxon>eudicotyledons</taxon>
        <taxon>Gunneridae</taxon>
        <taxon>Pentapetalae</taxon>
        <taxon>rosids</taxon>
        <taxon>fabids</taxon>
        <taxon>Malpighiales</taxon>
        <taxon>Salicaceae</taxon>
        <taxon>Saliceae</taxon>
        <taxon>Salix</taxon>
    </lineage>
</organism>
<evidence type="ECO:0000313" key="2">
    <source>
        <dbReference type="Proteomes" id="UP000657918"/>
    </source>
</evidence>
<accession>A0A835JHZ6</accession>
<gene>
    <name evidence="1" type="ORF">SADUNF_Sadunf14G0141200</name>
</gene>
<evidence type="ECO:0000313" key="1">
    <source>
        <dbReference type="EMBL" id="KAF9669761.1"/>
    </source>
</evidence>
<dbReference type="EMBL" id="JADGMS010000014">
    <property type="protein sequence ID" value="KAF9669761.1"/>
    <property type="molecule type" value="Genomic_DNA"/>
</dbReference>
<name>A0A835JHZ6_9ROSI</name>